<dbReference type="PANTHER" id="PTHR30238:SF4">
    <property type="entry name" value="SLL1022 PROTEIN"/>
    <property type="match status" value="1"/>
</dbReference>
<dbReference type="RefSeq" id="WP_408152316.1">
    <property type="nucleotide sequence ID" value="NZ_JAQQCL010000002.1"/>
</dbReference>
<evidence type="ECO:0000256" key="2">
    <source>
        <dbReference type="ARBA" id="ARBA00007511"/>
    </source>
</evidence>
<evidence type="ECO:0000256" key="5">
    <source>
        <dbReference type="ARBA" id="ARBA00023136"/>
    </source>
</evidence>
<dbReference type="InterPro" id="IPR005496">
    <property type="entry name" value="Integral_membrane_TerC"/>
</dbReference>
<organism evidence="7 8">
    <name type="scientific">Paraburkholderia strydomiana</name>
    <dbReference type="NCBI Taxonomy" id="1245417"/>
    <lineage>
        <taxon>Bacteria</taxon>
        <taxon>Pseudomonadati</taxon>
        <taxon>Pseudomonadota</taxon>
        <taxon>Betaproteobacteria</taxon>
        <taxon>Burkholderiales</taxon>
        <taxon>Burkholderiaceae</taxon>
        <taxon>Paraburkholderia</taxon>
    </lineage>
</organism>
<dbReference type="Proteomes" id="UP001629392">
    <property type="component" value="Unassembled WGS sequence"/>
</dbReference>
<sequence length="243" mass="25441">MTFPGLPAPLAHDGWAVLQIVFFNVLLGGDNAIAIAMACRSLAPRQRRIGIMLGTVLGIVLRLLLIGVIGAVFAVPYMHVIAAALLVWIGVQMLQHQNDEATTHAASALWRAVLTIVCADFAMSLDNAVATAAIAQTLPEASRLFYVFMGLAVGAPVIAFGSNAMIAVLKRLPALTYVGAALLGWIAGDILQADRHVDSALQQIGGGMSGSPFGIDAGFLVSVAVAILVPLVGHMLMRRQVQG</sequence>
<evidence type="ECO:0000256" key="6">
    <source>
        <dbReference type="SAM" id="Phobius"/>
    </source>
</evidence>
<feature type="transmembrane region" description="Helical" evidence="6">
    <location>
        <begin position="77"/>
        <end position="96"/>
    </location>
</feature>
<dbReference type="PANTHER" id="PTHR30238">
    <property type="entry name" value="MEMBRANE BOUND PREDICTED REDOX MODULATOR"/>
    <property type="match status" value="1"/>
</dbReference>
<proteinExistence type="inferred from homology"/>
<dbReference type="EMBL" id="JAQQCL010000002">
    <property type="protein sequence ID" value="MFM0715690.1"/>
    <property type="molecule type" value="Genomic_DNA"/>
</dbReference>
<feature type="transmembrane region" description="Helical" evidence="6">
    <location>
        <begin position="51"/>
        <end position="71"/>
    </location>
</feature>
<keyword evidence="3 6" id="KW-0812">Transmembrane</keyword>
<comment type="subcellular location">
    <subcellularLocation>
        <location evidence="1">Membrane</location>
        <topology evidence="1">Multi-pass membrane protein</topology>
    </subcellularLocation>
</comment>
<gene>
    <name evidence="7" type="ORF">PQQ73_05045</name>
</gene>
<dbReference type="Pfam" id="PF03741">
    <property type="entry name" value="TerC"/>
    <property type="match status" value="1"/>
</dbReference>
<comment type="similarity">
    <text evidence="2">Belongs to the TerC family.</text>
</comment>
<feature type="transmembrane region" description="Helical" evidence="6">
    <location>
        <begin position="145"/>
        <end position="167"/>
    </location>
</feature>
<feature type="transmembrane region" description="Helical" evidence="6">
    <location>
        <begin position="213"/>
        <end position="237"/>
    </location>
</feature>
<dbReference type="InterPro" id="IPR022301">
    <property type="entry name" value="Integral_membrane_YjbE"/>
</dbReference>
<keyword evidence="4 6" id="KW-1133">Transmembrane helix</keyword>
<keyword evidence="8" id="KW-1185">Reference proteome</keyword>
<evidence type="ECO:0000256" key="3">
    <source>
        <dbReference type="ARBA" id="ARBA00022692"/>
    </source>
</evidence>
<name>A0ABW9E9E4_9BURK</name>
<keyword evidence="5 6" id="KW-0472">Membrane</keyword>
<evidence type="ECO:0000313" key="7">
    <source>
        <dbReference type="EMBL" id="MFM0715690.1"/>
    </source>
</evidence>
<feature type="transmembrane region" description="Helical" evidence="6">
    <location>
        <begin position="174"/>
        <end position="193"/>
    </location>
</feature>
<evidence type="ECO:0000256" key="4">
    <source>
        <dbReference type="ARBA" id="ARBA00022989"/>
    </source>
</evidence>
<reference evidence="7 8" key="1">
    <citation type="journal article" date="2024" name="Chem. Sci.">
        <title>Discovery of megapolipeptins by genome mining of a Burkholderiales bacteria collection.</title>
        <authorList>
            <person name="Paulo B.S."/>
            <person name="Recchia M.J.J."/>
            <person name="Lee S."/>
            <person name="Fergusson C.H."/>
            <person name="Romanowski S.B."/>
            <person name="Hernandez A."/>
            <person name="Krull N."/>
            <person name="Liu D.Y."/>
            <person name="Cavanagh H."/>
            <person name="Bos A."/>
            <person name="Gray C.A."/>
            <person name="Murphy B.T."/>
            <person name="Linington R.G."/>
            <person name="Eustaquio A.S."/>
        </authorList>
    </citation>
    <scope>NUCLEOTIDE SEQUENCE [LARGE SCALE GENOMIC DNA]</scope>
    <source>
        <strain evidence="7 8">RL17-350-BIC-E</strain>
    </source>
</reference>
<dbReference type="NCBIfam" id="TIGR03717">
    <property type="entry name" value="R_switched_YjbE"/>
    <property type="match status" value="1"/>
</dbReference>
<accession>A0ABW9E9E4</accession>
<feature type="transmembrane region" description="Helical" evidence="6">
    <location>
        <begin position="108"/>
        <end position="125"/>
    </location>
</feature>
<evidence type="ECO:0000256" key="1">
    <source>
        <dbReference type="ARBA" id="ARBA00004141"/>
    </source>
</evidence>
<comment type="caution">
    <text evidence="7">The sequence shown here is derived from an EMBL/GenBank/DDBJ whole genome shotgun (WGS) entry which is preliminary data.</text>
</comment>
<feature type="transmembrane region" description="Helical" evidence="6">
    <location>
        <begin position="20"/>
        <end position="39"/>
    </location>
</feature>
<evidence type="ECO:0000313" key="8">
    <source>
        <dbReference type="Proteomes" id="UP001629392"/>
    </source>
</evidence>
<protein>
    <submittedName>
        <fullName evidence="7">YjbE family putative metal transport protein</fullName>
    </submittedName>
</protein>